<feature type="compositionally biased region" description="Basic and acidic residues" evidence="1">
    <location>
        <begin position="812"/>
        <end position="841"/>
    </location>
</feature>
<evidence type="ECO:0000256" key="1">
    <source>
        <dbReference type="SAM" id="MobiDB-lite"/>
    </source>
</evidence>
<accession>W7UCB1</accession>
<dbReference type="CDD" id="cd00067">
    <property type="entry name" value="GAL4"/>
    <property type="match status" value="1"/>
</dbReference>
<dbReference type="SUPFAM" id="SSF57701">
    <property type="entry name" value="Zn2/Cys6 DNA-binding domain"/>
    <property type="match status" value="1"/>
</dbReference>
<feature type="region of interest" description="Disordered" evidence="1">
    <location>
        <begin position="485"/>
        <end position="514"/>
    </location>
</feature>
<keyword evidence="3" id="KW-0238">DNA-binding</keyword>
<feature type="compositionally biased region" description="Low complexity" evidence="1">
    <location>
        <begin position="590"/>
        <end position="607"/>
    </location>
</feature>
<evidence type="ECO:0000259" key="2">
    <source>
        <dbReference type="PROSITE" id="PS50048"/>
    </source>
</evidence>
<feature type="compositionally biased region" description="Pro residues" evidence="1">
    <location>
        <begin position="24"/>
        <end position="37"/>
    </location>
</feature>
<feature type="region of interest" description="Disordered" evidence="1">
    <location>
        <begin position="527"/>
        <end position="655"/>
    </location>
</feature>
<feature type="compositionally biased region" description="Low complexity" evidence="1">
    <location>
        <begin position="635"/>
        <end position="654"/>
    </location>
</feature>
<feature type="domain" description="Zn(2)-C6 fungal-type" evidence="2">
    <location>
        <begin position="124"/>
        <end position="151"/>
    </location>
</feature>
<dbReference type="PROSITE" id="PS00463">
    <property type="entry name" value="ZN2_CY6_FUNGAL_1"/>
    <property type="match status" value="1"/>
</dbReference>
<evidence type="ECO:0000313" key="3">
    <source>
        <dbReference type="EMBL" id="EWM30609.1"/>
    </source>
</evidence>
<dbReference type="Gene3D" id="4.10.240.10">
    <property type="entry name" value="Zn(2)-C6 fungal-type DNA-binding domain"/>
    <property type="match status" value="1"/>
</dbReference>
<feature type="region of interest" description="Disordered" evidence="1">
    <location>
        <begin position="685"/>
        <end position="754"/>
    </location>
</feature>
<feature type="compositionally biased region" description="Pro residues" evidence="1">
    <location>
        <begin position="448"/>
        <end position="462"/>
    </location>
</feature>
<feature type="region of interest" description="Disordered" evidence="1">
    <location>
        <begin position="768"/>
        <end position="841"/>
    </location>
</feature>
<dbReference type="InterPro" id="IPR036864">
    <property type="entry name" value="Zn2-C6_fun-type_DNA-bd_sf"/>
</dbReference>
<protein>
    <submittedName>
        <fullName evidence="3">Zn(2)-C6 fungal-type DNA-binding domain protein</fullName>
    </submittedName>
</protein>
<evidence type="ECO:0000313" key="4">
    <source>
        <dbReference type="Proteomes" id="UP000019335"/>
    </source>
</evidence>
<feature type="region of interest" description="Disordered" evidence="1">
    <location>
        <begin position="435"/>
        <end position="462"/>
    </location>
</feature>
<reference evidence="3 4" key="1">
    <citation type="journal article" date="2014" name="Mol. Plant">
        <title>Chromosome Scale Genome Assembly and Transcriptome Profiling of Nannochloropsis gaditana in Nitrogen Depletion.</title>
        <authorList>
            <person name="Corteggiani Carpinelli E."/>
            <person name="Telatin A."/>
            <person name="Vitulo N."/>
            <person name="Forcato C."/>
            <person name="D'Angelo M."/>
            <person name="Schiavon R."/>
            <person name="Vezzi A."/>
            <person name="Giacometti G.M."/>
            <person name="Morosinotto T."/>
            <person name="Valle G."/>
        </authorList>
    </citation>
    <scope>NUCLEOTIDE SEQUENCE [LARGE SCALE GENOMIC DNA]</scope>
    <source>
        <strain evidence="3 4">B-31</strain>
    </source>
</reference>
<feature type="region of interest" description="Disordered" evidence="1">
    <location>
        <begin position="1"/>
        <end position="115"/>
    </location>
</feature>
<dbReference type="PROSITE" id="PS50048">
    <property type="entry name" value="ZN2_CY6_FUNGAL_2"/>
    <property type="match status" value="1"/>
</dbReference>
<feature type="compositionally biased region" description="Gly residues" evidence="1">
    <location>
        <begin position="1"/>
        <end position="10"/>
    </location>
</feature>
<dbReference type="OrthoDB" id="10375860at2759"/>
<dbReference type="Proteomes" id="UP000019335">
    <property type="component" value="Chromosome 1"/>
</dbReference>
<keyword evidence="4" id="KW-1185">Reference proteome</keyword>
<sequence>MHGGCCGGLTGSEENNLENQGLYPPHPPPYVAPPSPPQLYEVPNELDLAQPFLQEPFPLWTDPGQEEGDDRSWISGASTDRGPDLPRVARGGQSQCSETSSSTAGGRAAKKRTLSNPQTSRWLTCQLCRESKTKCDGAFPCSRCWNRMCVCCRPQQHTLESVAPSPGPGAKKRRRRRALPEEVTDLLEEEKQDEAMEVAGSTPYVHLVFLRSRPQPLVEVFLRTFGEMYLEEQRGGARAGGEGGRDGRGFDRGKAVRLLRCWQERSTYVGTDVTHGILPALTGLFQVTGEELGEGGDKEGGTEGGAGAHPQSTEAMLVAAERLRGSWASAWVGGREGGREGGGEGGAQDGGVLLAVSDGTLLHWVGNAAFDRLFLSVAGLLNESMARRRLPILLFAALLHPQDRPVWFRGVIRALFTSPGPAPCTTGLVGEWEGDGVAGREGGVAPASRPPTPPPSFPPRLPPPSHVIKAIDREGRISTYHLTVTALNRRVRPPPGSSASATEGEDGGKEGAVEEHGMVIVLVPVPETKEGGQGGTAPPNAPVGDTGEGEREVGGGGRKTRRAESKRRGQGGGTEALTHQSAASRRGRGRFSSACASCPPSATSSSPSLPPWPGNTLVTPPSPSHSLAGLFPPFAASSSSSSCAASSSSSSSAAEPATHPLLQYLHMGGEGKPVDGRASQSIHSIAYPPVHPPEGLAGRAGREGGREGGGKTVRKGKTEEEPVGGCCQRIHPPERVWAPPSYSNSAAPPPPLLPPPMLPAFSSLPVPSHRPPPYLPSLPPPGASLEVAGPLPTISHSAEAINRAGPDSGEGEGSKEGREEGMEHGGEDFMRDEGLRADHEI</sequence>
<organism evidence="3 4">
    <name type="scientific">Nannochloropsis gaditana</name>
    <dbReference type="NCBI Taxonomy" id="72520"/>
    <lineage>
        <taxon>Eukaryota</taxon>
        <taxon>Sar</taxon>
        <taxon>Stramenopiles</taxon>
        <taxon>Ochrophyta</taxon>
        <taxon>Eustigmatophyceae</taxon>
        <taxon>Eustigmatales</taxon>
        <taxon>Monodopsidaceae</taxon>
        <taxon>Nannochloropsis</taxon>
    </lineage>
</organism>
<dbReference type="InterPro" id="IPR001138">
    <property type="entry name" value="Zn2Cys6_DnaBD"/>
</dbReference>
<dbReference type="GO" id="GO:0003677">
    <property type="term" value="F:DNA binding"/>
    <property type="evidence" value="ECO:0007669"/>
    <property type="project" value="UniProtKB-KW"/>
</dbReference>
<name>W7UCB1_9STRA</name>
<dbReference type="EMBL" id="AZIL01000025">
    <property type="protein sequence ID" value="EWM30609.1"/>
    <property type="molecule type" value="Genomic_DNA"/>
</dbReference>
<gene>
    <name evidence="3" type="ORF">Naga_100129g5</name>
</gene>
<feature type="compositionally biased region" description="Polar residues" evidence="1">
    <location>
        <begin position="92"/>
        <end position="104"/>
    </location>
</feature>
<dbReference type="AlphaFoldDB" id="W7UCB1"/>
<feature type="compositionally biased region" description="Pro residues" evidence="1">
    <location>
        <begin position="768"/>
        <end position="782"/>
    </location>
</feature>
<feature type="region of interest" description="Disordered" evidence="1">
    <location>
        <begin position="291"/>
        <end position="310"/>
    </location>
</feature>
<proteinExistence type="predicted"/>
<dbReference type="GO" id="GO:0000981">
    <property type="term" value="F:DNA-binding transcription factor activity, RNA polymerase II-specific"/>
    <property type="evidence" value="ECO:0007669"/>
    <property type="project" value="InterPro"/>
</dbReference>
<feature type="region of interest" description="Disordered" evidence="1">
    <location>
        <begin position="160"/>
        <end position="179"/>
    </location>
</feature>
<dbReference type="GO" id="GO:0008270">
    <property type="term" value="F:zinc ion binding"/>
    <property type="evidence" value="ECO:0007669"/>
    <property type="project" value="InterPro"/>
</dbReference>
<comment type="caution">
    <text evidence="3">The sequence shown here is derived from an EMBL/GenBank/DDBJ whole genome shotgun (WGS) entry which is preliminary data.</text>
</comment>
<feature type="compositionally biased region" description="Basic and acidic residues" evidence="1">
    <location>
        <begin position="700"/>
        <end position="709"/>
    </location>
</feature>